<dbReference type="Pfam" id="PF00400">
    <property type="entry name" value="WD40"/>
    <property type="match status" value="1"/>
</dbReference>
<dbReference type="PROSITE" id="PS50082">
    <property type="entry name" value="WD_REPEATS_2"/>
    <property type="match status" value="1"/>
</dbReference>
<dbReference type="InterPro" id="IPR052651">
    <property type="entry name" value="WDR81"/>
</dbReference>
<gene>
    <name evidence="2" type="ORF">scyTo_0026621</name>
</gene>
<feature type="repeat" description="WD" evidence="1">
    <location>
        <begin position="149"/>
        <end position="180"/>
    </location>
</feature>
<protein>
    <submittedName>
        <fullName evidence="2">Uncharacterized protein</fullName>
    </submittedName>
</protein>
<feature type="non-terminal residue" evidence="2">
    <location>
        <position position="1"/>
    </location>
</feature>
<sequence>DSVIKKVLWNHDHVWKLVTLYQETVSLTGPESPHLLSPQPQQGKGFALCVRDTVASDDRVTGTFGSVTVGNRIEIPQDTTAWSHHLAKVKPCPNMLSFAGSQEESSLKEELPRSARMLCGNWLAYWQYEIGLSQHDTRFYFHQIRLQHFTGHLGTVKCLSALSGEDFFLSASRDKTVRLWPLYNYGDGTREMEPRLTYSEHRKSVFYVHQAEALQQVVSCDGSVHIWDQFTGKRTQFRFMMKTPETLTQQFPASC</sequence>
<evidence type="ECO:0000313" key="3">
    <source>
        <dbReference type="Proteomes" id="UP000288216"/>
    </source>
</evidence>
<keyword evidence="3" id="KW-1185">Reference proteome</keyword>
<name>A0A401QKU5_SCYTO</name>
<dbReference type="OMA" id="ARMLCGN"/>
<evidence type="ECO:0000256" key="1">
    <source>
        <dbReference type="PROSITE-ProRule" id="PRU00221"/>
    </source>
</evidence>
<dbReference type="SUPFAM" id="SSF50978">
    <property type="entry name" value="WD40 repeat-like"/>
    <property type="match status" value="1"/>
</dbReference>
<organism evidence="2 3">
    <name type="scientific">Scyliorhinus torazame</name>
    <name type="common">Cloudy catshark</name>
    <name type="synonym">Catulus torazame</name>
    <dbReference type="NCBI Taxonomy" id="75743"/>
    <lineage>
        <taxon>Eukaryota</taxon>
        <taxon>Metazoa</taxon>
        <taxon>Chordata</taxon>
        <taxon>Craniata</taxon>
        <taxon>Vertebrata</taxon>
        <taxon>Chondrichthyes</taxon>
        <taxon>Elasmobranchii</taxon>
        <taxon>Galeomorphii</taxon>
        <taxon>Galeoidea</taxon>
        <taxon>Carcharhiniformes</taxon>
        <taxon>Scyliorhinidae</taxon>
        <taxon>Scyliorhinus</taxon>
    </lineage>
</organism>
<dbReference type="Gene3D" id="2.130.10.10">
    <property type="entry name" value="YVTN repeat-like/Quinoprotein amine dehydrogenase"/>
    <property type="match status" value="1"/>
</dbReference>
<dbReference type="InterPro" id="IPR001680">
    <property type="entry name" value="WD40_rpt"/>
</dbReference>
<dbReference type="EMBL" id="BFAA01220664">
    <property type="protein sequence ID" value="GCB85984.1"/>
    <property type="molecule type" value="Genomic_DNA"/>
</dbReference>
<dbReference type="InterPro" id="IPR015943">
    <property type="entry name" value="WD40/YVTN_repeat-like_dom_sf"/>
</dbReference>
<dbReference type="OrthoDB" id="29306at2759"/>
<dbReference type="GO" id="GO:0035973">
    <property type="term" value="P:aggrephagy"/>
    <property type="evidence" value="ECO:0007669"/>
    <property type="project" value="TreeGrafter"/>
</dbReference>
<accession>A0A401QKU5</accession>
<dbReference type="GO" id="GO:0005739">
    <property type="term" value="C:mitochondrion"/>
    <property type="evidence" value="ECO:0007669"/>
    <property type="project" value="TreeGrafter"/>
</dbReference>
<dbReference type="SMART" id="SM00320">
    <property type="entry name" value="WD40"/>
    <property type="match status" value="2"/>
</dbReference>
<dbReference type="PROSITE" id="PS50294">
    <property type="entry name" value="WD_REPEATS_REGION"/>
    <property type="match status" value="1"/>
</dbReference>
<dbReference type="PANTHER" id="PTHR44662">
    <property type="entry name" value="WD REPEAT-CONTAINING PROTEIN 81"/>
    <property type="match status" value="1"/>
</dbReference>
<dbReference type="STRING" id="75743.A0A401QKU5"/>
<dbReference type="GO" id="GO:0035014">
    <property type="term" value="F:phosphatidylinositol 3-kinase regulator activity"/>
    <property type="evidence" value="ECO:0007669"/>
    <property type="project" value="TreeGrafter"/>
</dbReference>
<dbReference type="InterPro" id="IPR036322">
    <property type="entry name" value="WD40_repeat_dom_sf"/>
</dbReference>
<evidence type="ECO:0000313" key="2">
    <source>
        <dbReference type="EMBL" id="GCB85984.1"/>
    </source>
</evidence>
<dbReference type="AlphaFoldDB" id="A0A401QKU5"/>
<dbReference type="PANTHER" id="PTHR44662:SF1">
    <property type="entry name" value="WD REPEAT-CONTAINING PROTEIN 81"/>
    <property type="match status" value="1"/>
</dbReference>
<comment type="caution">
    <text evidence="2">The sequence shown here is derived from an EMBL/GenBank/DDBJ whole genome shotgun (WGS) entry which is preliminary data.</text>
</comment>
<reference evidence="2 3" key="1">
    <citation type="journal article" date="2018" name="Nat. Ecol. Evol.">
        <title>Shark genomes provide insights into elasmobranch evolution and the origin of vertebrates.</title>
        <authorList>
            <person name="Hara Y"/>
            <person name="Yamaguchi K"/>
            <person name="Onimaru K"/>
            <person name="Kadota M"/>
            <person name="Koyanagi M"/>
            <person name="Keeley SD"/>
            <person name="Tatsumi K"/>
            <person name="Tanaka K"/>
            <person name="Motone F"/>
            <person name="Kageyama Y"/>
            <person name="Nozu R"/>
            <person name="Adachi N"/>
            <person name="Nishimura O"/>
            <person name="Nakagawa R"/>
            <person name="Tanegashima C"/>
            <person name="Kiyatake I"/>
            <person name="Matsumoto R"/>
            <person name="Murakumo K"/>
            <person name="Nishida K"/>
            <person name="Terakita A"/>
            <person name="Kuratani S"/>
            <person name="Sato K"/>
            <person name="Hyodo S Kuraku.S."/>
        </authorList>
    </citation>
    <scope>NUCLEOTIDE SEQUENCE [LARGE SCALE GENOMIC DNA]</scope>
</reference>
<proteinExistence type="predicted"/>
<keyword evidence="1" id="KW-0853">WD repeat</keyword>
<dbReference type="Proteomes" id="UP000288216">
    <property type="component" value="Unassembled WGS sequence"/>
</dbReference>